<gene>
    <name evidence="1" type="ORF">K2173_011160</name>
</gene>
<reference evidence="1 2" key="1">
    <citation type="submission" date="2021-09" db="EMBL/GenBank/DDBJ databases">
        <title>Genomic insights and catalytic innovation underlie evolution of tropane alkaloids biosynthesis.</title>
        <authorList>
            <person name="Wang Y.-J."/>
            <person name="Tian T."/>
            <person name="Huang J.-P."/>
            <person name="Huang S.-X."/>
        </authorList>
    </citation>
    <scope>NUCLEOTIDE SEQUENCE [LARGE SCALE GENOMIC DNA]</scope>
    <source>
        <strain evidence="1">KIB-2018</strain>
        <tissue evidence="1">Leaf</tissue>
    </source>
</reference>
<accession>A0AAV8T8U0</accession>
<dbReference type="Proteomes" id="UP001159364">
    <property type="component" value="Linkage Group LG06"/>
</dbReference>
<organism evidence="1 2">
    <name type="scientific">Erythroxylum novogranatense</name>
    <dbReference type="NCBI Taxonomy" id="1862640"/>
    <lineage>
        <taxon>Eukaryota</taxon>
        <taxon>Viridiplantae</taxon>
        <taxon>Streptophyta</taxon>
        <taxon>Embryophyta</taxon>
        <taxon>Tracheophyta</taxon>
        <taxon>Spermatophyta</taxon>
        <taxon>Magnoliopsida</taxon>
        <taxon>eudicotyledons</taxon>
        <taxon>Gunneridae</taxon>
        <taxon>Pentapetalae</taxon>
        <taxon>rosids</taxon>
        <taxon>fabids</taxon>
        <taxon>Malpighiales</taxon>
        <taxon>Erythroxylaceae</taxon>
        <taxon>Erythroxylum</taxon>
    </lineage>
</organism>
<name>A0AAV8T8U0_9ROSI</name>
<dbReference type="AlphaFoldDB" id="A0AAV8T8U0"/>
<comment type="caution">
    <text evidence="1">The sequence shown here is derived from an EMBL/GenBank/DDBJ whole genome shotgun (WGS) entry which is preliminary data.</text>
</comment>
<dbReference type="EMBL" id="JAIWQS010000006">
    <property type="protein sequence ID" value="KAJ8762680.1"/>
    <property type="molecule type" value="Genomic_DNA"/>
</dbReference>
<evidence type="ECO:0000313" key="1">
    <source>
        <dbReference type="EMBL" id="KAJ8762680.1"/>
    </source>
</evidence>
<sequence>MEKLFKSNALRQIVTKQDEEQKMEKTEFERRRIITFDIYEATGFVYGLN</sequence>
<evidence type="ECO:0000313" key="2">
    <source>
        <dbReference type="Proteomes" id="UP001159364"/>
    </source>
</evidence>
<keyword evidence="2" id="KW-1185">Reference proteome</keyword>
<proteinExistence type="predicted"/>
<protein>
    <submittedName>
        <fullName evidence="1">Uncharacterized protein</fullName>
    </submittedName>
</protein>